<reference evidence="2 3" key="1">
    <citation type="submission" date="2018-09" db="EMBL/GenBank/DDBJ databases">
        <authorList>
            <person name="Wang Z."/>
        </authorList>
    </citation>
    <scope>NUCLEOTIDE SEQUENCE [LARGE SCALE GENOMIC DNA]</scope>
    <source>
        <strain evidence="2 3">ALS 81</strain>
    </source>
</reference>
<proteinExistence type="predicted"/>
<evidence type="ECO:0000313" key="3">
    <source>
        <dbReference type="Proteomes" id="UP000286482"/>
    </source>
</evidence>
<keyword evidence="1" id="KW-0732">Signal</keyword>
<dbReference type="OrthoDB" id="9876190at2"/>
<gene>
    <name evidence="2" type="ORF">DBZ36_10430</name>
</gene>
<dbReference type="EMBL" id="RAQO01000005">
    <property type="protein sequence ID" value="RKF18800.1"/>
    <property type="molecule type" value="Genomic_DNA"/>
</dbReference>
<dbReference type="AlphaFoldDB" id="A0A420EDQ4"/>
<evidence type="ECO:0000313" key="2">
    <source>
        <dbReference type="EMBL" id="RKF18800.1"/>
    </source>
</evidence>
<protein>
    <submittedName>
        <fullName evidence="2">Uncharacterized protein</fullName>
    </submittedName>
</protein>
<name>A0A420EDQ4_9ALTE</name>
<keyword evidence="3" id="KW-1185">Reference proteome</keyword>
<feature type="signal peptide" evidence="1">
    <location>
        <begin position="1"/>
        <end position="18"/>
    </location>
</feature>
<comment type="caution">
    <text evidence="2">The sequence shown here is derived from an EMBL/GenBank/DDBJ whole genome shotgun (WGS) entry which is preliminary data.</text>
</comment>
<accession>A0A420EDQ4</accession>
<organism evidence="2 3">
    <name type="scientific">Alginatibacterium sediminis</name>
    <dbReference type="NCBI Taxonomy" id="2164068"/>
    <lineage>
        <taxon>Bacteria</taxon>
        <taxon>Pseudomonadati</taxon>
        <taxon>Pseudomonadota</taxon>
        <taxon>Gammaproteobacteria</taxon>
        <taxon>Alteromonadales</taxon>
        <taxon>Alteromonadaceae</taxon>
        <taxon>Alginatibacterium</taxon>
    </lineage>
</organism>
<dbReference type="RefSeq" id="WP_120354880.1">
    <property type="nucleotide sequence ID" value="NZ_RAQO01000005.1"/>
</dbReference>
<sequence>MKKIILVLSMLLANVAWADNFCPTGQVLTEDGCKGLIEQPQAKAALANDPRLTDPRCFDDGEFEPFDDDCTRVYPELTQKRPFPAHFDDDRYETWDD</sequence>
<evidence type="ECO:0000256" key="1">
    <source>
        <dbReference type="SAM" id="SignalP"/>
    </source>
</evidence>
<dbReference type="Proteomes" id="UP000286482">
    <property type="component" value="Unassembled WGS sequence"/>
</dbReference>
<feature type="chain" id="PRO_5019127553" evidence="1">
    <location>
        <begin position="19"/>
        <end position="97"/>
    </location>
</feature>